<dbReference type="RefSeq" id="WP_183382332.1">
    <property type="nucleotide sequence ID" value="NZ_JACHXR010000001.1"/>
</dbReference>
<evidence type="ECO:0000259" key="1">
    <source>
        <dbReference type="PROSITE" id="PS00125"/>
    </source>
</evidence>
<dbReference type="GO" id="GO:0110154">
    <property type="term" value="P:RNA decapping"/>
    <property type="evidence" value="ECO:0007669"/>
    <property type="project" value="TreeGrafter"/>
</dbReference>
<dbReference type="PROSITE" id="PS00125">
    <property type="entry name" value="SER_THR_PHOSPHATASE"/>
    <property type="match status" value="1"/>
</dbReference>
<dbReference type="InterPro" id="IPR004843">
    <property type="entry name" value="Calcineurin-like_PHP"/>
</dbReference>
<gene>
    <name evidence="2" type="ORF">FHR97_000674</name>
</gene>
<dbReference type="Gene3D" id="3.60.21.10">
    <property type="match status" value="1"/>
</dbReference>
<proteinExistence type="predicted"/>
<accession>A0A7W5EQZ1</accession>
<dbReference type="PANTHER" id="PTHR42850">
    <property type="entry name" value="METALLOPHOSPHOESTERASE"/>
    <property type="match status" value="1"/>
</dbReference>
<sequence length="213" mass="24041">MIRHEMNRRGRDFFVGDLHGEYDLLSARLRGVDFDERVDRLFSVGDLIDRGPASLACLRLARQPWFHGVRGNHEVMAHEALCVDDAAMPLWRINGGGWALDESLDEVRRVLKEALHHLPFAREVRVGERRIGLVHAEPPADWARIEECDRHALVWGRERIRQGDTTPVTGIDAVVVGHTIVEAPRVLGNVHYLDTGAFLTGRLTLVEARDLLG</sequence>
<dbReference type="AlphaFoldDB" id="A0A7W5EQZ1"/>
<dbReference type="InterPro" id="IPR050126">
    <property type="entry name" value="Ap4A_hydrolase"/>
</dbReference>
<reference evidence="2 3" key="1">
    <citation type="submission" date="2020-08" db="EMBL/GenBank/DDBJ databases">
        <title>Genomic Encyclopedia of Type Strains, Phase III (KMG-III): the genomes of soil and plant-associated and newly described type strains.</title>
        <authorList>
            <person name="Whitman W."/>
        </authorList>
    </citation>
    <scope>NUCLEOTIDE SEQUENCE [LARGE SCALE GENOMIC DNA]</scope>
    <source>
        <strain evidence="2 3">CECT 7744</strain>
    </source>
</reference>
<dbReference type="GO" id="GO:0004722">
    <property type="term" value="F:protein serine/threonine phosphatase activity"/>
    <property type="evidence" value="ECO:0007669"/>
    <property type="project" value="UniProtKB-EC"/>
</dbReference>
<dbReference type="InterPro" id="IPR006186">
    <property type="entry name" value="Ser/Thr-sp_prot-phosphatase"/>
</dbReference>
<evidence type="ECO:0000313" key="2">
    <source>
        <dbReference type="EMBL" id="MBB3229859.1"/>
    </source>
</evidence>
<name>A0A7W5EQZ1_9GAMM</name>
<dbReference type="Pfam" id="PF00149">
    <property type="entry name" value="Metallophos"/>
    <property type="match status" value="1"/>
</dbReference>
<keyword evidence="2" id="KW-0378">Hydrolase</keyword>
<dbReference type="EC" id="3.1.3.16" evidence="2"/>
<dbReference type="PANTHER" id="PTHR42850:SF10">
    <property type="entry name" value="SERINE_THREONINE-PROTEIN PHOSPHATASE 1"/>
    <property type="match status" value="1"/>
</dbReference>
<protein>
    <submittedName>
        <fullName evidence="2">Serine/threonine protein phosphatase 1</fullName>
        <ecNumber evidence="2">3.1.3.16</ecNumber>
    </submittedName>
</protein>
<dbReference type="GO" id="GO:0005737">
    <property type="term" value="C:cytoplasm"/>
    <property type="evidence" value="ECO:0007669"/>
    <property type="project" value="TreeGrafter"/>
</dbReference>
<evidence type="ECO:0000313" key="3">
    <source>
        <dbReference type="Proteomes" id="UP000518892"/>
    </source>
</evidence>
<dbReference type="SUPFAM" id="SSF56300">
    <property type="entry name" value="Metallo-dependent phosphatases"/>
    <property type="match status" value="1"/>
</dbReference>
<comment type="caution">
    <text evidence="2">The sequence shown here is derived from an EMBL/GenBank/DDBJ whole genome shotgun (WGS) entry which is preliminary data.</text>
</comment>
<dbReference type="EMBL" id="JACHXR010000001">
    <property type="protein sequence ID" value="MBB3229859.1"/>
    <property type="molecule type" value="Genomic_DNA"/>
</dbReference>
<dbReference type="GO" id="GO:0008803">
    <property type="term" value="F:bis(5'-nucleosyl)-tetraphosphatase (symmetrical) activity"/>
    <property type="evidence" value="ECO:0007669"/>
    <property type="project" value="TreeGrafter"/>
</dbReference>
<dbReference type="Proteomes" id="UP000518892">
    <property type="component" value="Unassembled WGS sequence"/>
</dbReference>
<feature type="domain" description="Serine/threonine specific protein phosphatases" evidence="1">
    <location>
        <begin position="69"/>
        <end position="74"/>
    </location>
</feature>
<organism evidence="2 3">
    <name type="scientific">Halomonas stenophila</name>
    <dbReference type="NCBI Taxonomy" id="795312"/>
    <lineage>
        <taxon>Bacteria</taxon>
        <taxon>Pseudomonadati</taxon>
        <taxon>Pseudomonadota</taxon>
        <taxon>Gammaproteobacteria</taxon>
        <taxon>Oceanospirillales</taxon>
        <taxon>Halomonadaceae</taxon>
        <taxon>Halomonas</taxon>
    </lineage>
</organism>
<dbReference type="InterPro" id="IPR029052">
    <property type="entry name" value="Metallo-depent_PP-like"/>
</dbReference>
<keyword evidence="3" id="KW-1185">Reference proteome</keyword>